<dbReference type="EMBL" id="KB522027">
    <property type="protein sequence ID" value="EMP37492.1"/>
    <property type="molecule type" value="Genomic_DNA"/>
</dbReference>
<feature type="compositionally biased region" description="Low complexity" evidence="1">
    <location>
        <begin position="147"/>
        <end position="158"/>
    </location>
</feature>
<feature type="region of interest" description="Disordered" evidence="1">
    <location>
        <begin position="146"/>
        <end position="192"/>
    </location>
</feature>
<accession>M7CA33</accession>
<reference evidence="3" key="1">
    <citation type="journal article" date="2013" name="Nat. Genet.">
        <title>The draft genomes of soft-shell turtle and green sea turtle yield insights into the development and evolution of the turtle-specific body plan.</title>
        <authorList>
            <person name="Wang Z."/>
            <person name="Pascual-Anaya J."/>
            <person name="Zadissa A."/>
            <person name="Li W."/>
            <person name="Niimura Y."/>
            <person name="Huang Z."/>
            <person name="Li C."/>
            <person name="White S."/>
            <person name="Xiong Z."/>
            <person name="Fang D."/>
            <person name="Wang B."/>
            <person name="Ming Y."/>
            <person name="Chen Y."/>
            <person name="Zheng Y."/>
            <person name="Kuraku S."/>
            <person name="Pignatelli M."/>
            <person name="Herrero J."/>
            <person name="Beal K."/>
            <person name="Nozawa M."/>
            <person name="Li Q."/>
            <person name="Wang J."/>
            <person name="Zhang H."/>
            <person name="Yu L."/>
            <person name="Shigenobu S."/>
            <person name="Wang J."/>
            <person name="Liu J."/>
            <person name="Flicek P."/>
            <person name="Searle S."/>
            <person name="Wang J."/>
            <person name="Kuratani S."/>
            <person name="Yin Y."/>
            <person name="Aken B."/>
            <person name="Zhang G."/>
            <person name="Irie N."/>
        </authorList>
    </citation>
    <scope>NUCLEOTIDE SEQUENCE [LARGE SCALE GENOMIC DNA]</scope>
</reference>
<organism evidence="2 3">
    <name type="scientific">Chelonia mydas</name>
    <name type="common">Green sea-turtle</name>
    <name type="synonym">Chelonia agassizi</name>
    <dbReference type="NCBI Taxonomy" id="8469"/>
    <lineage>
        <taxon>Eukaryota</taxon>
        <taxon>Metazoa</taxon>
        <taxon>Chordata</taxon>
        <taxon>Craniata</taxon>
        <taxon>Vertebrata</taxon>
        <taxon>Euteleostomi</taxon>
        <taxon>Archelosauria</taxon>
        <taxon>Testudinata</taxon>
        <taxon>Testudines</taxon>
        <taxon>Cryptodira</taxon>
        <taxon>Durocryptodira</taxon>
        <taxon>Americhelydia</taxon>
        <taxon>Chelonioidea</taxon>
        <taxon>Cheloniidae</taxon>
        <taxon>Chelonia</taxon>
    </lineage>
</organism>
<evidence type="ECO:0000256" key="1">
    <source>
        <dbReference type="SAM" id="MobiDB-lite"/>
    </source>
</evidence>
<gene>
    <name evidence="2" type="ORF">UY3_05305</name>
</gene>
<feature type="compositionally biased region" description="Basic residues" evidence="1">
    <location>
        <begin position="166"/>
        <end position="175"/>
    </location>
</feature>
<keyword evidence="3" id="KW-1185">Reference proteome</keyword>
<dbReference type="AlphaFoldDB" id="M7CA33"/>
<protein>
    <submittedName>
        <fullName evidence="2">Uncharacterized protein</fullName>
    </submittedName>
</protein>
<sequence>MDLFSRKIYAAGSLQLRIANQQAILSRYNFNSWTSMSKYKELLPTESRVEFSTIIEEGKATARTSLKASLDSAARTLSLGVVMRTSWLQVSGLPPEVQQTLQDLPFKGSGLFLDQTDSKLHSLKDSRATMKSLGMHTLATQLNHFKPQPQQQRQYQPHPRQDFYRHRGKNNRRKPSNLPSGQGKGPTKHHWAPNKVFEGMPEEGIPAVMADPSPCFMNRLSHFYCAWSQITSDRCVLLMVEMGYALQFCSCSPFHPPFPIPLQ</sequence>
<name>M7CA33_CHEMY</name>
<dbReference type="Proteomes" id="UP000031443">
    <property type="component" value="Unassembled WGS sequence"/>
</dbReference>
<dbReference type="Gene3D" id="1.10.287.3160">
    <property type="match status" value="1"/>
</dbReference>
<proteinExistence type="predicted"/>
<evidence type="ECO:0000313" key="2">
    <source>
        <dbReference type="EMBL" id="EMP37492.1"/>
    </source>
</evidence>
<evidence type="ECO:0000313" key="3">
    <source>
        <dbReference type="Proteomes" id="UP000031443"/>
    </source>
</evidence>